<evidence type="ECO:0000313" key="1">
    <source>
        <dbReference type="EMBL" id="KAJ0054085.1"/>
    </source>
</evidence>
<accession>A0ACC0ZLE7</accession>
<dbReference type="Proteomes" id="UP001163603">
    <property type="component" value="Chromosome 1"/>
</dbReference>
<comment type="caution">
    <text evidence="1">The sequence shown here is derived from an EMBL/GenBank/DDBJ whole genome shotgun (WGS) entry which is preliminary data.</text>
</comment>
<name>A0ACC0ZLE7_9ROSI</name>
<sequence length="96" mass="10949">MLLGFEIELWMMSGSKSKCGSASHQLLMDNSKNRLNDLQDRFSSLRTARKDGRVNDVVVLEEQVDHIIREWNSELGAPSLIIFESLLILIKSFVLN</sequence>
<evidence type="ECO:0000313" key="2">
    <source>
        <dbReference type="Proteomes" id="UP001163603"/>
    </source>
</evidence>
<organism evidence="1 2">
    <name type="scientific">Pistacia integerrima</name>
    <dbReference type="NCBI Taxonomy" id="434235"/>
    <lineage>
        <taxon>Eukaryota</taxon>
        <taxon>Viridiplantae</taxon>
        <taxon>Streptophyta</taxon>
        <taxon>Embryophyta</taxon>
        <taxon>Tracheophyta</taxon>
        <taxon>Spermatophyta</taxon>
        <taxon>Magnoliopsida</taxon>
        <taxon>eudicotyledons</taxon>
        <taxon>Gunneridae</taxon>
        <taxon>Pentapetalae</taxon>
        <taxon>rosids</taxon>
        <taxon>malvids</taxon>
        <taxon>Sapindales</taxon>
        <taxon>Anacardiaceae</taxon>
        <taxon>Pistacia</taxon>
    </lineage>
</organism>
<protein>
    <submittedName>
        <fullName evidence="1">Uncharacterized protein</fullName>
    </submittedName>
</protein>
<keyword evidence="2" id="KW-1185">Reference proteome</keyword>
<dbReference type="EMBL" id="CM047736">
    <property type="protein sequence ID" value="KAJ0054085.1"/>
    <property type="molecule type" value="Genomic_DNA"/>
</dbReference>
<reference evidence="2" key="1">
    <citation type="journal article" date="2023" name="G3 (Bethesda)">
        <title>Genome assembly and association tests identify interacting loci associated with vigor, precocity, and sex in interspecific pistachio rootstocks.</title>
        <authorList>
            <person name="Palmer W."/>
            <person name="Jacygrad E."/>
            <person name="Sagayaradj S."/>
            <person name="Cavanaugh K."/>
            <person name="Han R."/>
            <person name="Bertier L."/>
            <person name="Beede B."/>
            <person name="Kafkas S."/>
            <person name="Golino D."/>
            <person name="Preece J."/>
            <person name="Michelmore R."/>
        </authorList>
    </citation>
    <scope>NUCLEOTIDE SEQUENCE [LARGE SCALE GENOMIC DNA]</scope>
</reference>
<gene>
    <name evidence="1" type="ORF">Pint_02356</name>
</gene>
<proteinExistence type="predicted"/>